<protein>
    <submittedName>
        <fullName evidence="3">Uncharacterized protein</fullName>
    </submittedName>
</protein>
<dbReference type="Proteomes" id="UP001268864">
    <property type="component" value="Unassembled WGS sequence"/>
</dbReference>
<keyword evidence="2" id="KW-0812">Transmembrane</keyword>
<keyword evidence="2" id="KW-0472">Membrane</keyword>
<gene>
    <name evidence="3" type="ORF">NDI86_00750</name>
</gene>
<organism evidence="3 4">
    <name type="scientific">Haloarcula onubensis</name>
    <dbReference type="NCBI Taxonomy" id="2950539"/>
    <lineage>
        <taxon>Archaea</taxon>
        <taxon>Methanobacteriati</taxon>
        <taxon>Methanobacteriota</taxon>
        <taxon>Stenosarchaea group</taxon>
        <taxon>Halobacteria</taxon>
        <taxon>Halobacteriales</taxon>
        <taxon>Haloarculaceae</taxon>
        <taxon>Haloarcula</taxon>
    </lineage>
</organism>
<comment type="caution">
    <text evidence="3">The sequence shown here is derived from an EMBL/GenBank/DDBJ whole genome shotgun (WGS) entry which is preliminary data.</text>
</comment>
<sequence length="81" mass="8559">MDFSSDYTQIWTAEAEPGAADDVGSSRTVTEVDGPQQAGPLTTAIEGTQWTRADIELAVEVLNGVLLLLTLYAVFADGEGL</sequence>
<evidence type="ECO:0000313" key="4">
    <source>
        <dbReference type="Proteomes" id="UP001268864"/>
    </source>
</evidence>
<evidence type="ECO:0000256" key="1">
    <source>
        <dbReference type="SAM" id="MobiDB-lite"/>
    </source>
</evidence>
<dbReference type="RefSeq" id="WP_310898476.1">
    <property type="nucleotide sequence ID" value="NZ_JAMQOS010000001.1"/>
</dbReference>
<feature type="region of interest" description="Disordered" evidence="1">
    <location>
        <begin position="14"/>
        <end position="41"/>
    </location>
</feature>
<evidence type="ECO:0000313" key="3">
    <source>
        <dbReference type="EMBL" id="MDS0280629.1"/>
    </source>
</evidence>
<feature type="transmembrane region" description="Helical" evidence="2">
    <location>
        <begin position="57"/>
        <end position="75"/>
    </location>
</feature>
<keyword evidence="2" id="KW-1133">Transmembrane helix</keyword>
<keyword evidence="4" id="KW-1185">Reference proteome</keyword>
<accession>A0ABU2FIP0</accession>
<reference evidence="3 4" key="1">
    <citation type="submission" date="2022-06" db="EMBL/GenBank/DDBJ databases">
        <title>Halomicroarcula sp. a new haloarchaeum isolate from saline soil.</title>
        <authorList>
            <person name="Strakova D."/>
            <person name="Galisteo C."/>
            <person name="Sanchez-Porro C."/>
            <person name="Ventosa A."/>
        </authorList>
    </citation>
    <scope>NUCLEOTIDE SEQUENCE [LARGE SCALE GENOMIC DNA]</scope>
    <source>
        <strain evidence="3 4">S3CR25-11</strain>
    </source>
</reference>
<proteinExistence type="predicted"/>
<dbReference type="EMBL" id="JAMQOS010000001">
    <property type="protein sequence ID" value="MDS0280629.1"/>
    <property type="molecule type" value="Genomic_DNA"/>
</dbReference>
<name>A0ABU2FIP0_9EURY</name>
<evidence type="ECO:0000256" key="2">
    <source>
        <dbReference type="SAM" id="Phobius"/>
    </source>
</evidence>